<reference evidence="1 2" key="1">
    <citation type="submission" date="2020-01" db="EMBL/GenBank/DDBJ databases">
        <title>Patterns of diversity and host range of bacteriophage communities associated with bean-nodulatin bacteria.</title>
        <authorList>
            <person name="Vann Cauwenberghe J."/>
            <person name="Santamaria R.I."/>
            <person name="Bustos P."/>
            <person name="Juarez S."/>
            <person name="Gonzalez V."/>
        </authorList>
    </citation>
    <scope>NUCLEOTIDE SEQUENCE [LARGE SCALE GENOMIC DNA]</scope>
    <source>
        <strain evidence="2">RHph</strain>
    </source>
</reference>
<organism evidence="1 2">
    <name type="scientific">Rhizobium phage RHph_I1_9</name>
    <dbReference type="NCBI Taxonomy" id="2509729"/>
    <lineage>
        <taxon>Viruses</taxon>
        <taxon>Duplodnaviria</taxon>
        <taxon>Heunggongvirae</taxon>
        <taxon>Uroviricota</taxon>
        <taxon>Caudoviricetes</taxon>
        <taxon>Pootjesviridae</taxon>
        <taxon>Staniewskivirinae</taxon>
        <taxon>Trinifflemingvirus</taxon>
        <taxon>Trinifflemingvirus I19</taxon>
    </lineage>
</organism>
<name>A0A7S5UXM8_9CAUD</name>
<protein>
    <submittedName>
        <fullName evidence="1">Uncharacterized protein</fullName>
    </submittedName>
</protein>
<keyword evidence="2" id="KW-1185">Reference proteome</keyword>
<evidence type="ECO:0000313" key="2">
    <source>
        <dbReference type="Proteomes" id="UP000615696"/>
    </source>
</evidence>
<accession>A0A7S5UXM8</accession>
<gene>
    <name evidence="1" type="ORF">EVC04_096</name>
</gene>
<proteinExistence type="predicted"/>
<dbReference type="EMBL" id="MN988532">
    <property type="protein sequence ID" value="QIG73533.1"/>
    <property type="molecule type" value="Genomic_DNA"/>
</dbReference>
<sequence length="67" mass="8031">MKYQILCLKLKNGNVSPLAKTKRELSKSEMYRRCKRFRRDDDYDGECVLGQDRLRLEPSELRQLPEI</sequence>
<evidence type="ECO:0000313" key="1">
    <source>
        <dbReference type="EMBL" id="QIG73533.1"/>
    </source>
</evidence>
<dbReference type="Proteomes" id="UP000615696">
    <property type="component" value="Segment"/>
</dbReference>